<dbReference type="Proteomes" id="UP000650533">
    <property type="component" value="Chromosome 3"/>
</dbReference>
<dbReference type="InterPro" id="IPR001680">
    <property type="entry name" value="WD40_rpt"/>
</dbReference>
<evidence type="ECO:0000256" key="4">
    <source>
        <dbReference type="ARBA" id="ARBA00040563"/>
    </source>
</evidence>
<dbReference type="InterPro" id="IPR036322">
    <property type="entry name" value="WD40_repeat_dom_sf"/>
</dbReference>
<comment type="similarity">
    <text evidence="3">Belongs to the WD repeat ASA1 family.</text>
</comment>
<reference evidence="5" key="1">
    <citation type="submission" date="2020-05" db="EMBL/GenBank/DDBJ databases">
        <title>Evolutionary and genomic comparisons of hybrid uninucleate and nonhybrid Rhizoctonia fungi.</title>
        <authorList>
            <person name="Li C."/>
            <person name="Chen X."/>
        </authorList>
    </citation>
    <scope>NUCLEOTIDE SEQUENCE</scope>
    <source>
        <strain evidence="5">AG-1 IA</strain>
    </source>
</reference>
<protein>
    <recommendedName>
        <fullName evidence="4">ASTRA-associated protein 1</fullName>
    </recommendedName>
</protein>
<proteinExistence type="inferred from homology"/>
<keyword evidence="1" id="KW-0853">WD repeat</keyword>
<organism evidence="5 6">
    <name type="scientific">Rhizoctonia solani</name>
    <dbReference type="NCBI Taxonomy" id="456999"/>
    <lineage>
        <taxon>Eukaryota</taxon>
        <taxon>Fungi</taxon>
        <taxon>Dikarya</taxon>
        <taxon>Basidiomycota</taxon>
        <taxon>Agaricomycotina</taxon>
        <taxon>Agaricomycetes</taxon>
        <taxon>Cantharellales</taxon>
        <taxon>Ceratobasidiaceae</taxon>
        <taxon>Rhizoctonia</taxon>
    </lineage>
</organism>
<accession>A0A8H8NTE9</accession>
<dbReference type="RefSeq" id="XP_043178690.1">
    <property type="nucleotide sequence ID" value="XM_043323194.1"/>
</dbReference>
<evidence type="ECO:0000313" key="5">
    <source>
        <dbReference type="EMBL" id="QRW18453.1"/>
    </source>
</evidence>
<dbReference type="SMART" id="SM00320">
    <property type="entry name" value="WD40"/>
    <property type="match status" value="4"/>
</dbReference>
<evidence type="ECO:0000256" key="3">
    <source>
        <dbReference type="ARBA" id="ARBA00037931"/>
    </source>
</evidence>
<dbReference type="EMBL" id="CP059660">
    <property type="protein sequence ID" value="QRW18453.1"/>
    <property type="molecule type" value="Genomic_DNA"/>
</dbReference>
<keyword evidence="2" id="KW-0677">Repeat</keyword>
<evidence type="ECO:0000313" key="6">
    <source>
        <dbReference type="Proteomes" id="UP000650533"/>
    </source>
</evidence>
<dbReference type="Pfam" id="PF00400">
    <property type="entry name" value="WD40"/>
    <property type="match status" value="1"/>
</dbReference>
<gene>
    <name evidence="5" type="ORF">RhiXN_03377</name>
</gene>
<dbReference type="PANTHER" id="PTHR19854:SF1">
    <property type="entry name" value="GUANINE NUCLEOTIDE-BINDING PROTEIN SUBUNIT BETA-LIKE PROTEIN 1"/>
    <property type="match status" value="1"/>
</dbReference>
<dbReference type="Gene3D" id="2.130.10.10">
    <property type="entry name" value="YVTN repeat-like/Quinoprotein amine dehydrogenase"/>
    <property type="match status" value="2"/>
</dbReference>
<dbReference type="InterPro" id="IPR015943">
    <property type="entry name" value="WD40/YVTN_repeat-like_dom_sf"/>
</dbReference>
<evidence type="ECO:0000256" key="2">
    <source>
        <dbReference type="ARBA" id="ARBA00022737"/>
    </source>
</evidence>
<dbReference type="KEGG" id="rsx:RhiXN_03377"/>
<evidence type="ECO:0000256" key="1">
    <source>
        <dbReference type="ARBA" id="ARBA00022574"/>
    </source>
</evidence>
<sequence length="357" mass="39416">MAKAPPSPFKVLRIHNVQINTLHFSNENEYLVAGDSSGRVSITSTRTFRPIADWNAHTDSVLGVQEWGGMILTHGRDNKLHFWNLTPPAPLLTDAASTPNLSAPMLASSMDVNALNYCRFSLYPTQSDPPRALLGLPNLIESELVDIWDLPGKTRLHAAIGTIKGAPPRTPFSDEGRDIYKTGIVMSLHVSQTELYMRVLVGYESGNVTLWIRRLSDSPRSIEGNGWNSVWNVKNHLEAGNGAVAFRADGRVLGAAGWDGAVRLYSTGLRRTDEAGKGIVIDRSRKVRSLGTLEHFKESCFAMAFANELLEGVGNFRSIKDEDNMSLDALEDRSKWLAVGGKTGRIAIWELDSFEKR</sequence>
<dbReference type="AlphaFoldDB" id="A0A8H8NTE9"/>
<name>A0A8H8NTE9_9AGAM</name>
<dbReference type="SUPFAM" id="SSF50978">
    <property type="entry name" value="WD40 repeat-like"/>
    <property type="match status" value="1"/>
</dbReference>
<dbReference type="PANTHER" id="PTHR19854">
    <property type="entry name" value="TRANSDUCIN BETA-LIKE 3"/>
    <property type="match status" value="1"/>
</dbReference>
<dbReference type="GeneID" id="67025657"/>